<keyword evidence="2" id="KW-0472">Membrane</keyword>
<keyword evidence="3" id="KW-0808">Transferase</keyword>
<dbReference type="EMBL" id="JAQQXS010000003">
    <property type="protein sequence ID" value="MDC8784376.1"/>
    <property type="molecule type" value="Genomic_DNA"/>
</dbReference>
<sequence>MSDKQLPPIEAEPILIEPPAAASSSSPAASPPVGAAQPIRSALPAWVPIAAGVVALFSAAGLGLSWQNMSRQQRLEQELVRRQDLAQTDAGEARAAAKSSQELTRDTAAKVALLDARLAEVALQRGQLEELIQSMSRSRDENVIGDIEASIRVALQQSSITGSAEPLVVTLKLADERLQRYKQPRMEGVRRAVARDLDRVKSVSVVDVSTLTIKLDEVVRLVDELPLIAVAEQANEFKSRTTEDRAKTPAAKNTKTSKGTETPSDGWLGAWWPEAQKTLGDSASRIWLETRSLIRVTRIERPEAVLLAPEQAFFLRENLKLRLLNTRLALLSRQFETAQADLRDSQDMLNRYFDSRSRKVSAATELLRQVAGQARQVVVPRPDDTLAALAAAAAGR</sequence>
<organism evidence="3 4">
    <name type="scientific">Roseateles koreensis</name>
    <dbReference type="NCBI Taxonomy" id="2987526"/>
    <lineage>
        <taxon>Bacteria</taxon>
        <taxon>Pseudomonadati</taxon>
        <taxon>Pseudomonadota</taxon>
        <taxon>Betaproteobacteria</taxon>
        <taxon>Burkholderiales</taxon>
        <taxon>Sphaerotilaceae</taxon>
        <taxon>Roseateles</taxon>
    </lineage>
</organism>
<feature type="compositionally biased region" description="Basic and acidic residues" evidence="1">
    <location>
        <begin position="238"/>
        <end position="247"/>
    </location>
</feature>
<feature type="region of interest" description="Disordered" evidence="1">
    <location>
        <begin position="1"/>
        <end position="35"/>
    </location>
</feature>
<evidence type="ECO:0000256" key="2">
    <source>
        <dbReference type="SAM" id="Phobius"/>
    </source>
</evidence>
<evidence type="ECO:0000256" key="1">
    <source>
        <dbReference type="SAM" id="MobiDB-lite"/>
    </source>
</evidence>
<evidence type="ECO:0000313" key="3">
    <source>
        <dbReference type="EMBL" id="MDC8784376.1"/>
    </source>
</evidence>
<accession>A0ABT5KN76</accession>
<keyword evidence="2" id="KW-1133">Transmembrane helix</keyword>
<feature type="region of interest" description="Disordered" evidence="1">
    <location>
        <begin position="238"/>
        <end position="265"/>
    </location>
</feature>
<dbReference type="GO" id="GO:0032259">
    <property type="term" value="P:methylation"/>
    <property type="evidence" value="ECO:0007669"/>
    <property type="project" value="UniProtKB-KW"/>
</dbReference>
<dbReference type="GO" id="GO:0004851">
    <property type="term" value="F:uroporphyrin-III C-methyltransferase activity"/>
    <property type="evidence" value="ECO:0007669"/>
    <property type="project" value="UniProtKB-EC"/>
</dbReference>
<evidence type="ECO:0000313" key="4">
    <source>
        <dbReference type="Proteomes" id="UP001219862"/>
    </source>
</evidence>
<keyword evidence="2" id="KW-0812">Transmembrane</keyword>
<dbReference type="InterPro" id="IPR007470">
    <property type="entry name" value="HemX"/>
</dbReference>
<feature type="transmembrane region" description="Helical" evidence="2">
    <location>
        <begin position="45"/>
        <end position="66"/>
    </location>
</feature>
<protein>
    <submittedName>
        <fullName evidence="3">Uroporphyrinogen-III C-methyltransferase</fullName>
        <ecNumber evidence="3">2.1.1.107</ecNumber>
    </submittedName>
</protein>
<dbReference type="Proteomes" id="UP001219862">
    <property type="component" value="Unassembled WGS sequence"/>
</dbReference>
<feature type="compositionally biased region" description="Low complexity" evidence="1">
    <location>
        <begin position="1"/>
        <end position="32"/>
    </location>
</feature>
<dbReference type="Pfam" id="PF04375">
    <property type="entry name" value="HemX"/>
    <property type="match status" value="1"/>
</dbReference>
<name>A0ABT5KN76_9BURK</name>
<dbReference type="EC" id="2.1.1.107" evidence="3"/>
<dbReference type="RefSeq" id="WP_273595494.1">
    <property type="nucleotide sequence ID" value="NZ_JAQQXS010000003.1"/>
</dbReference>
<gene>
    <name evidence="3" type="ORF">PRZ01_04115</name>
</gene>
<keyword evidence="3" id="KW-0489">Methyltransferase</keyword>
<dbReference type="PANTHER" id="PTHR38043:SF1">
    <property type="entry name" value="PROTEIN HEMX"/>
    <property type="match status" value="1"/>
</dbReference>
<comment type="caution">
    <text evidence="3">The sequence shown here is derived from an EMBL/GenBank/DDBJ whole genome shotgun (WGS) entry which is preliminary data.</text>
</comment>
<keyword evidence="4" id="KW-1185">Reference proteome</keyword>
<feature type="compositionally biased region" description="Polar residues" evidence="1">
    <location>
        <begin position="251"/>
        <end position="263"/>
    </location>
</feature>
<dbReference type="PANTHER" id="PTHR38043">
    <property type="entry name" value="PROTEIN HEMX"/>
    <property type="match status" value="1"/>
</dbReference>
<proteinExistence type="predicted"/>
<reference evidence="3 4" key="1">
    <citation type="submission" date="2022-10" db="EMBL/GenBank/DDBJ databases">
        <title>paucibacter sp. hw8 Genome sequencing.</title>
        <authorList>
            <person name="Park S."/>
        </authorList>
    </citation>
    <scope>NUCLEOTIDE SEQUENCE [LARGE SCALE GENOMIC DNA]</scope>
    <source>
        <strain evidence="4">hw8</strain>
    </source>
</reference>